<dbReference type="PANTHER" id="PTHR33508:SF1">
    <property type="entry name" value="UPF0056 MEMBRANE PROTEIN YHCE"/>
    <property type="match status" value="1"/>
</dbReference>
<keyword evidence="3" id="KW-1003">Cell membrane</keyword>
<comment type="subcellular location">
    <subcellularLocation>
        <location evidence="1 7">Cell membrane</location>
        <topology evidence="1 7">Multi-pass membrane protein</topology>
    </subcellularLocation>
</comment>
<keyword evidence="9" id="KW-1185">Reference proteome</keyword>
<dbReference type="Pfam" id="PF01914">
    <property type="entry name" value="MarC"/>
    <property type="match status" value="1"/>
</dbReference>
<feature type="transmembrane region" description="Helical" evidence="7">
    <location>
        <begin position="112"/>
        <end position="135"/>
    </location>
</feature>
<dbReference type="RefSeq" id="WP_377213776.1">
    <property type="nucleotide sequence ID" value="NZ_JBHTJV010000026.1"/>
</dbReference>
<reference evidence="9" key="1">
    <citation type="journal article" date="2019" name="Int. J. Syst. Evol. Microbiol.">
        <title>The Global Catalogue of Microorganisms (GCM) 10K type strain sequencing project: providing services to taxonomists for standard genome sequencing and annotation.</title>
        <authorList>
            <consortium name="The Broad Institute Genomics Platform"/>
            <consortium name="The Broad Institute Genome Sequencing Center for Infectious Disease"/>
            <person name="Wu L."/>
            <person name="Ma J."/>
        </authorList>
    </citation>
    <scope>NUCLEOTIDE SEQUENCE [LARGE SCALE GENOMIC DNA]</scope>
    <source>
        <strain evidence="9">CCUG 60023</strain>
    </source>
</reference>
<evidence type="ECO:0000256" key="4">
    <source>
        <dbReference type="ARBA" id="ARBA00022692"/>
    </source>
</evidence>
<proteinExistence type="inferred from homology"/>
<dbReference type="NCBIfam" id="TIGR00427">
    <property type="entry name" value="NAAT family transporter"/>
    <property type="match status" value="1"/>
</dbReference>
<evidence type="ECO:0000256" key="5">
    <source>
        <dbReference type="ARBA" id="ARBA00022989"/>
    </source>
</evidence>
<evidence type="ECO:0000256" key="2">
    <source>
        <dbReference type="ARBA" id="ARBA00009784"/>
    </source>
</evidence>
<evidence type="ECO:0000256" key="6">
    <source>
        <dbReference type="ARBA" id="ARBA00023136"/>
    </source>
</evidence>
<evidence type="ECO:0000256" key="1">
    <source>
        <dbReference type="ARBA" id="ARBA00004651"/>
    </source>
</evidence>
<accession>A0ABW3FII7</accession>
<feature type="transmembrane region" description="Helical" evidence="7">
    <location>
        <begin position="6"/>
        <end position="30"/>
    </location>
</feature>
<dbReference type="EMBL" id="JBHTJV010000026">
    <property type="protein sequence ID" value="MFD0917920.1"/>
    <property type="molecule type" value="Genomic_DNA"/>
</dbReference>
<evidence type="ECO:0000256" key="3">
    <source>
        <dbReference type="ARBA" id="ARBA00022475"/>
    </source>
</evidence>
<comment type="similarity">
    <text evidence="2 7">Belongs to the UPF0056 (MarC) family.</text>
</comment>
<dbReference type="PANTHER" id="PTHR33508">
    <property type="entry name" value="UPF0056 MEMBRANE PROTEIN YHCE"/>
    <property type="match status" value="1"/>
</dbReference>
<dbReference type="Proteomes" id="UP001597101">
    <property type="component" value="Unassembled WGS sequence"/>
</dbReference>
<dbReference type="InterPro" id="IPR002771">
    <property type="entry name" value="Multi_antbiot-R_MarC"/>
</dbReference>
<feature type="transmembrane region" description="Helical" evidence="7">
    <location>
        <begin position="186"/>
        <end position="207"/>
    </location>
</feature>
<comment type="caution">
    <text evidence="8">The sequence shown here is derived from an EMBL/GenBank/DDBJ whole genome shotgun (WGS) entry which is preliminary data.</text>
</comment>
<protein>
    <recommendedName>
        <fullName evidence="7">UPF0056 membrane protein</fullName>
    </recommendedName>
</protein>
<gene>
    <name evidence="8" type="ORF">ACFQ14_16055</name>
</gene>
<keyword evidence="5 7" id="KW-1133">Transmembrane helix</keyword>
<keyword evidence="6 7" id="KW-0472">Membrane</keyword>
<organism evidence="8 9">
    <name type="scientific">Pseudahrensia aquimaris</name>
    <dbReference type="NCBI Taxonomy" id="744461"/>
    <lineage>
        <taxon>Bacteria</taxon>
        <taxon>Pseudomonadati</taxon>
        <taxon>Pseudomonadota</taxon>
        <taxon>Alphaproteobacteria</taxon>
        <taxon>Hyphomicrobiales</taxon>
        <taxon>Ahrensiaceae</taxon>
        <taxon>Pseudahrensia</taxon>
    </lineage>
</organism>
<feature type="transmembrane region" description="Helical" evidence="7">
    <location>
        <begin position="147"/>
        <end position="165"/>
    </location>
</feature>
<name>A0ABW3FII7_9HYPH</name>
<evidence type="ECO:0000313" key="8">
    <source>
        <dbReference type="EMBL" id="MFD0917920.1"/>
    </source>
</evidence>
<feature type="transmembrane region" description="Helical" evidence="7">
    <location>
        <begin position="42"/>
        <end position="64"/>
    </location>
</feature>
<keyword evidence="4 7" id="KW-0812">Transmembrane</keyword>
<evidence type="ECO:0000313" key="9">
    <source>
        <dbReference type="Proteomes" id="UP001597101"/>
    </source>
</evidence>
<evidence type="ECO:0000256" key="7">
    <source>
        <dbReference type="RuleBase" id="RU362048"/>
    </source>
</evidence>
<feature type="transmembrane region" description="Helical" evidence="7">
    <location>
        <begin position="70"/>
        <end position="92"/>
    </location>
</feature>
<sequence length="210" mass="22078">MIEFDALLNAFTTYFVTIDPPGLAAIFLGLTAGMTQAERAVVALRGTLIGLAILLAFLFIGRAILDVLGISMPAFRVAGGLLLFYIAFEMVFEKRAQRQNETAKRIVTRADLQSIAVFPLAIPLIAGPGAISASILLAAEATSVVELSVPLIALVANGVLLYLAFRLAPKVDALMGETGRLILSRLLGILLSALAVQFVADGVLALVKAG</sequence>